<reference evidence="1 2" key="1">
    <citation type="submission" date="2021-04" db="EMBL/GenBank/DDBJ databases">
        <title>Chitinophaga sp. nov., isolated from the rhizosphere soil.</title>
        <authorList>
            <person name="He S."/>
        </authorList>
    </citation>
    <scope>NUCLEOTIDE SEQUENCE [LARGE SCALE GENOMIC DNA]</scope>
    <source>
        <strain evidence="1 2">2R12</strain>
    </source>
</reference>
<keyword evidence="2" id="KW-1185">Reference proteome</keyword>
<evidence type="ECO:0000313" key="2">
    <source>
        <dbReference type="Proteomes" id="UP000676386"/>
    </source>
</evidence>
<dbReference type="RefSeq" id="WP_211975730.1">
    <property type="nucleotide sequence ID" value="NZ_CBFHAM010000013.1"/>
</dbReference>
<evidence type="ECO:0000313" key="1">
    <source>
        <dbReference type="EMBL" id="MBS0030592.1"/>
    </source>
</evidence>
<protein>
    <submittedName>
        <fullName evidence="1">Uncharacterized protein</fullName>
    </submittedName>
</protein>
<gene>
    <name evidence="1" type="ORF">KE626_24910</name>
</gene>
<proteinExistence type="predicted"/>
<dbReference type="Proteomes" id="UP000676386">
    <property type="component" value="Unassembled WGS sequence"/>
</dbReference>
<comment type="caution">
    <text evidence="1">The sequence shown here is derived from an EMBL/GenBank/DDBJ whole genome shotgun (WGS) entry which is preliminary data.</text>
</comment>
<name>A0ABS5J5U5_9BACT</name>
<organism evidence="1 2">
    <name type="scientific">Chitinophaga hostae</name>
    <dbReference type="NCBI Taxonomy" id="2831022"/>
    <lineage>
        <taxon>Bacteria</taxon>
        <taxon>Pseudomonadati</taxon>
        <taxon>Bacteroidota</taxon>
        <taxon>Chitinophagia</taxon>
        <taxon>Chitinophagales</taxon>
        <taxon>Chitinophagaceae</taxon>
        <taxon>Chitinophaga</taxon>
    </lineage>
</organism>
<dbReference type="EMBL" id="JAGTXB010000015">
    <property type="protein sequence ID" value="MBS0030592.1"/>
    <property type="molecule type" value="Genomic_DNA"/>
</dbReference>
<accession>A0ABS5J5U5</accession>
<sequence length="162" mass="18653">MRIIFSAILFTLFFLRTGLYAQSNDGKKVREDLVRILDRNARWPMALAEKKTSAVFSLRINLSESYTITRIDVSKFFPKELIPQLTNPDIYKGINWQAIFGKNTKGGHSFIIPFVVYNPAENNATFYEYTVEDLFVYPGEVSNFVNATIMQTYALKYKPGIK</sequence>